<reference evidence="2 3" key="1">
    <citation type="submission" date="2021-07" db="EMBL/GenBank/DDBJ databases">
        <title>Paenibacillus radiodurans sp. nov., isolated from the southeastern edge of Tengger Desert.</title>
        <authorList>
            <person name="Zhang G."/>
        </authorList>
    </citation>
    <scope>NUCLEOTIDE SEQUENCE [LARGE SCALE GENOMIC DNA]</scope>
    <source>
        <strain evidence="2 3">CCM 7311</strain>
    </source>
</reference>
<evidence type="ECO:0000313" key="3">
    <source>
        <dbReference type="Proteomes" id="UP001519887"/>
    </source>
</evidence>
<dbReference type="Gene3D" id="1.10.246.80">
    <property type="match status" value="1"/>
</dbReference>
<feature type="signal peptide" evidence="1">
    <location>
        <begin position="1"/>
        <end position="21"/>
    </location>
</feature>
<evidence type="ECO:0000256" key="1">
    <source>
        <dbReference type="SAM" id="SignalP"/>
    </source>
</evidence>
<evidence type="ECO:0000313" key="2">
    <source>
        <dbReference type="EMBL" id="MBW7460449.1"/>
    </source>
</evidence>
<keyword evidence="1" id="KW-0732">Signal</keyword>
<comment type="caution">
    <text evidence="2">The sequence shown here is derived from an EMBL/GenBank/DDBJ whole genome shotgun (WGS) entry which is preliminary data.</text>
</comment>
<protein>
    <submittedName>
        <fullName evidence="2">CCA tRNA nucleotidyltransferase</fullName>
    </submittedName>
</protein>
<feature type="chain" id="PRO_5047054489" evidence="1">
    <location>
        <begin position="22"/>
        <end position="49"/>
    </location>
</feature>
<dbReference type="EMBL" id="JAHZIK010002236">
    <property type="protein sequence ID" value="MBW7460449.1"/>
    <property type="molecule type" value="Genomic_DNA"/>
</dbReference>
<dbReference type="Proteomes" id="UP001519887">
    <property type="component" value="Unassembled WGS sequence"/>
</dbReference>
<sequence>QRLRKPAGPWLGLLLNRLLQAAAFAEVANEKEQLLQYAELLYRSNSPEG</sequence>
<gene>
    <name evidence="2" type="ORF">K0U00_40940</name>
</gene>
<name>A0ABS7CHQ1_9BACL</name>
<organism evidence="2 3">
    <name type="scientific">Paenibacillus sepulcri</name>
    <dbReference type="NCBI Taxonomy" id="359917"/>
    <lineage>
        <taxon>Bacteria</taxon>
        <taxon>Bacillati</taxon>
        <taxon>Bacillota</taxon>
        <taxon>Bacilli</taxon>
        <taxon>Bacillales</taxon>
        <taxon>Paenibacillaceae</taxon>
        <taxon>Paenibacillus</taxon>
    </lineage>
</organism>
<keyword evidence="3" id="KW-1185">Reference proteome</keyword>
<accession>A0ABS7CHQ1</accession>
<feature type="non-terminal residue" evidence="2">
    <location>
        <position position="1"/>
    </location>
</feature>
<proteinExistence type="predicted"/>